<evidence type="ECO:0000259" key="1">
    <source>
        <dbReference type="Pfam" id="PF04471"/>
    </source>
</evidence>
<comment type="caution">
    <text evidence="2">The sequence shown here is derived from an EMBL/GenBank/DDBJ whole genome shotgun (WGS) entry which is preliminary data.</text>
</comment>
<sequence length="225" mass="25871">MDLDNVYWDDFDWKSYQELVAGIFANEENRVEVEYDYSLPGAGEKEIDVVVWDESELFNSIHLIECKFENTPISAGVVDEVSNQVIRSDAERGLVVSRSGFRSGAVKRAEGTGIKLITLRQIDPDTDFADDAVHSLKGTQRIFIRDIEILDMDVERLDDSPDGEIQEIYLSFDRLNSRLFTTDREFLGETLIDRVNYLKRTKSVGEHTEEFDDTVMLIRGEFIRL</sequence>
<proteinExistence type="predicted"/>
<dbReference type="InterPro" id="IPR011335">
    <property type="entry name" value="Restrct_endonuc-II-like"/>
</dbReference>
<evidence type="ECO:0000313" key="2">
    <source>
        <dbReference type="EMBL" id="MFC4989279.1"/>
    </source>
</evidence>
<dbReference type="EMBL" id="JBHSJG010000044">
    <property type="protein sequence ID" value="MFC4989279.1"/>
    <property type="molecule type" value="Genomic_DNA"/>
</dbReference>
<protein>
    <submittedName>
        <fullName evidence="2">Restriction endonuclease</fullName>
        <ecNumber evidence="2">3.1.21.-</ecNumber>
    </submittedName>
</protein>
<evidence type="ECO:0000313" key="3">
    <source>
        <dbReference type="Proteomes" id="UP001595925"/>
    </source>
</evidence>
<dbReference type="EC" id="3.1.21.-" evidence="2"/>
<dbReference type="Proteomes" id="UP001595925">
    <property type="component" value="Unassembled WGS sequence"/>
</dbReference>
<dbReference type="SUPFAM" id="SSF52980">
    <property type="entry name" value="Restriction endonuclease-like"/>
    <property type="match status" value="1"/>
</dbReference>
<dbReference type="InterPro" id="IPR011856">
    <property type="entry name" value="tRNA_endonuc-like_dom_sf"/>
</dbReference>
<dbReference type="RefSeq" id="WP_380683604.1">
    <property type="nucleotide sequence ID" value="NZ_JBHSJG010000044.1"/>
</dbReference>
<accession>A0ABD5QI44</accession>
<keyword evidence="2" id="KW-0255">Endonuclease</keyword>
<gene>
    <name evidence="2" type="ORF">ACFPFO_16240</name>
</gene>
<dbReference type="Pfam" id="PF04471">
    <property type="entry name" value="Mrr_cat"/>
    <property type="match status" value="1"/>
</dbReference>
<dbReference type="AlphaFoldDB" id="A0ABD5QI44"/>
<dbReference type="Gene3D" id="3.40.1350.10">
    <property type="match status" value="1"/>
</dbReference>
<dbReference type="GO" id="GO:0016787">
    <property type="term" value="F:hydrolase activity"/>
    <property type="evidence" value="ECO:0007669"/>
    <property type="project" value="UniProtKB-KW"/>
</dbReference>
<name>A0ABD5QI44_9EURY</name>
<keyword evidence="3" id="KW-1185">Reference proteome</keyword>
<reference evidence="2 3" key="1">
    <citation type="journal article" date="2019" name="Int. J. Syst. Evol. Microbiol.">
        <title>The Global Catalogue of Microorganisms (GCM) 10K type strain sequencing project: providing services to taxonomists for standard genome sequencing and annotation.</title>
        <authorList>
            <consortium name="The Broad Institute Genomics Platform"/>
            <consortium name="The Broad Institute Genome Sequencing Center for Infectious Disease"/>
            <person name="Wu L."/>
            <person name="Ma J."/>
        </authorList>
    </citation>
    <scope>NUCLEOTIDE SEQUENCE [LARGE SCALE GENOMIC DNA]</scope>
    <source>
        <strain evidence="2 3">CGMCC 1.15824</strain>
    </source>
</reference>
<keyword evidence="2" id="KW-0378">Hydrolase</keyword>
<dbReference type="InterPro" id="IPR007560">
    <property type="entry name" value="Restrct_endonuc_IV_Mrr"/>
</dbReference>
<keyword evidence="2" id="KW-0540">Nuclease</keyword>
<feature type="domain" description="Restriction endonuclease type IV Mrr" evidence="1">
    <location>
        <begin position="9"/>
        <end position="121"/>
    </location>
</feature>
<organism evidence="2 3">
    <name type="scientific">Saliphagus infecundisoli</name>
    <dbReference type="NCBI Taxonomy" id="1849069"/>
    <lineage>
        <taxon>Archaea</taxon>
        <taxon>Methanobacteriati</taxon>
        <taxon>Methanobacteriota</taxon>
        <taxon>Stenosarchaea group</taxon>
        <taxon>Halobacteria</taxon>
        <taxon>Halobacteriales</taxon>
        <taxon>Natrialbaceae</taxon>
        <taxon>Saliphagus</taxon>
    </lineage>
</organism>
<dbReference type="GO" id="GO:0004519">
    <property type="term" value="F:endonuclease activity"/>
    <property type="evidence" value="ECO:0007669"/>
    <property type="project" value="UniProtKB-KW"/>
</dbReference>